<evidence type="ECO:0000313" key="3">
    <source>
        <dbReference type="Proteomes" id="UP001196413"/>
    </source>
</evidence>
<dbReference type="Proteomes" id="UP001196413">
    <property type="component" value="Unassembled WGS sequence"/>
</dbReference>
<dbReference type="AlphaFoldDB" id="A0AAD5MKY0"/>
<evidence type="ECO:0000256" key="1">
    <source>
        <dbReference type="SAM" id="MobiDB-lite"/>
    </source>
</evidence>
<reference evidence="2" key="1">
    <citation type="submission" date="2021-06" db="EMBL/GenBank/DDBJ databases">
        <title>Parelaphostrongylus tenuis whole genome reference sequence.</title>
        <authorList>
            <person name="Garwood T.J."/>
            <person name="Larsen P.A."/>
            <person name="Fountain-Jones N.M."/>
            <person name="Garbe J.R."/>
            <person name="Macchietto M.G."/>
            <person name="Kania S.A."/>
            <person name="Gerhold R.W."/>
            <person name="Richards J.E."/>
            <person name="Wolf T.M."/>
        </authorList>
    </citation>
    <scope>NUCLEOTIDE SEQUENCE</scope>
    <source>
        <strain evidence="2">MNPRO001-30</strain>
        <tissue evidence="2">Meninges</tissue>
    </source>
</reference>
<organism evidence="2 3">
    <name type="scientific">Parelaphostrongylus tenuis</name>
    <name type="common">Meningeal worm</name>
    <dbReference type="NCBI Taxonomy" id="148309"/>
    <lineage>
        <taxon>Eukaryota</taxon>
        <taxon>Metazoa</taxon>
        <taxon>Ecdysozoa</taxon>
        <taxon>Nematoda</taxon>
        <taxon>Chromadorea</taxon>
        <taxon>Rhabditida</taxon>
        <taxon>Rhabditina</taxon>
        <taxon>Rhabditomorpha</taxon>
        <taxon>Strongyloidea</taxon>
        <taxon>Metastrongylidae</taxon>
        <taxon>Parelaphostrongylus</taxon>
    </lineage>
</organism>
<protein>
    <submittedName>
        <fullName evidence="2">Uncharacterized protein</fullName>
    </submittedName>
</protein>
<comment type="caution">
    <text evidence="2">The sequence shown here is derived from an EMBL/GenBank/DDBJ whole genome shotgun (WGS) entry which is preliminary data.</text>
</comment>
<proteinExistence type="predicted"/>
<accession>A0AAD5MKY0</accession>
<feature type="region of interest" description="Disordered" evidence="1">
    <location>
        <begin position="26"/>
        <end position="60"/>
    </location>
</feature>
<sequence length="92" mass="10684">MNSTKLKENAQQANLLLKMVSAPLNAADPDLEEKPRIRRPTKLNNEDSIAASGDEPLNEPDSKWKEWYFGQIQNLADRWHKVVEKDDLYFEE</sequence>
<evidence type="ECO:0000313" key="2">
    <source>
        <dbReference type="EMBL" id="KAJ1357948.1"/>
    </source>
</evidence>
<gene>
    <name evidence="2" type="ORF">KIN20_016224</name>
</gene>
<keyword evidence="3" id="KW-1185">Reference proteome</keyword>
<dbReference type="EMBL" id="JAHQIW010003266">
    <property type="protein sequence ID" value="KAJ1357948.1"/>
    <property type="molecule type" value="Genomic_DNA"/>
</dbReference>
<name>A0AAD5MKY0_PARTN</name>